<evidence type="ECO:0000259" key="23">
    <source>
        <dbReference type="SMART" id="SM00484"/>
    </source>
</evidence>
<feature type="compositionally biased region" description="Polar residues" evidence="21">
    <location>
        <begin position="374"/>
        <end position="394"/>
    </location>
</feature>
<dbReference type="Pfam" id="PF04547">
    <property type="entry name" value="Anoctamin"/>
    <property type="match status" value="2"/>
</dbReference>
<dbReference type="GO" id="GO:0008409">
    <property type="term" value="F:5'-3' exonuclease activity"/>
    <property type="evidence" value="ECO:0007669"/>
    <property type="project" value="UniProtKB-UniRule"/>
</dbReference>
<dbReference type="GO" id="GO:0043137">
    <property type="term" value="P:DNA replication, removal of RNA primer"/>
    <property type="evidence" value="ECO:0007669"/>
    <property type="project" value="UniProtKB-UniRule"/>
</dbReference>
<name>A0A6G0TB30_APHGL</name>
<dbReference type="SMART" id="SM00485">
    <property type="entry name" value="XPGN"/>
    <property type="match status" value="1"/>
</dbReference>
<feature type="transmembrane region" description="Helical" evidence="22">
    <location>
        <begin position="732"/>
        <end position="751"/>
    </location>
</feature>
<dbReference type="PROSITE" id="PS00841">
    <property type="entry name" value="XPG_1"/>
    <property type="match status" value="1"/>
</dbReference>
<feature type="transmembrane region" description="Helical" evidence="22">
    <location>
        <begin position="969"/>
        <end position="992"/>
    </location>
</feature>
<evidence type="ECO:0000256" key="18">
    <source>
        <dbReference type="ARBA" id="ARBA00023242"/>
    </source>
</evidence>
<dbReference type="InterPro" id="IPR006085">
    <property type="entry name" value="XPG_DNA_repair_N"/>
</dbReference>
<dbReference type="Proteomes" id="UP000475862">
    <property type="component" value="Unassembled WGS sequence"/>
</dbReference>
<organism evidence="25 26">
    <name type="scientific">Aphis glycines</name>
    <name type="common">Soybean aphid</name>
    <dbReference type="NCBI Taxonomy" id="307491"/>
    <lineage>
        <taxon>Eukaryota</taxon>
        <taxon>Metazoa</taxon>
        <taxon>Ecdysozoa</taxon>
        <taxon>Arthropoda</taxon>
        <taxon>Hexapoda</taxon>
        <taxon>Insecta</taxon>
        <taxon>Pterygota</taxon>
        <taxon>Neoptera</taxon>
        <taxon>Paraneoptera</taxon>
        <taxon>Hemiptera</taxon>
        <taxon>Sternorrhyncha</taxon>
        <taxon>Aphidomorpha</taxon>
        <taxon>Aphidoidea</taxon>
        <taxon>Aphididae</taxon>
        <taxon>Aphidini</taxon>
        <taxon>Aphis</taxon>
        <taxon>Aphis</taxon>
    </lineage>
</organism>
<dbReference type="HAMAP" id="MF_00614">
    <property type="entry name" value="Fen"/>
    <property type="match status" value="1"/>
</dbReference>
<dbReference type="GO" id="GO:0005739">
    <property type="term" value="C:mitochondrion"/>
    <property type="evidence" value="ECO:0007669"/>
    <property type="project" value="UniProtKB-SubCell"/>
</dbReference>
<dbReference type="PRINTS" id="PR00853">
    <property type="entry name" value="XPGRADSUPER"/>
</dbReference>
<feature type="region of interest" description="Disordered" evidence="21">
    <location>
        <begin position="90"/>
        <end position="118"/>
    </location>
</feature>
<reference evidence="25 26" key="1">
    <citation type="submission" date="2019-08" db="EMBL/GenBank/DDBJ databases">
        <title>The genome of the soybean aphid Biotype 1, its phylome, world population structure and adaptation to the North American continent.</title>
        <authorList>
            <person name="Giordano R."/>
            <person name="Donthu R.K."/>
            <person name="Hernandez A.G."/>
            <person name="Wright C.L."/>
            <person name="Zimin A.V."/>
        </authorList>
    </citation>
    <scope>NUCLEOTIDE SEQUENCE [LARGE SCALE GENOMIC DNA]</scope>
    <source>
        <tissue evidence="25">Whole aphids</tissue>
    </source>
</reference>
<dbReference type="GO" id="GO:0055085">
    <property type="term" value="P:transmembrane transport"/>
    <property type="evidence" value="ECO:0007669"/>
    <property type="project" value="InterPro"/>
</dbReference>
<feature type="transmembrane region" description="Helical" evidence="22">
    <location>
        <begin position="811"/>
        <end position="834"/>
    </location>
</feature>
<evidence type="ECO:0000256" key="11">
    <source>
        <dbReference type="ARBA" id="ARBA00022801"/>
    </source>
</evidence>
<keyword evidence="11 20" id="KW-0378">Hydrolase</keyword>
<dbReference type="InterPro" id="IPR036279">
    <property type="entry name" value="5-3_exonuclease_C_sf"/>
</dbReference>
<evidence type="ECO:0000256" key="2">
    <source>
        <dbReference type="ARBA" id="ARBA00004173"/>
    </source>
</evidence>
<dbReference type="GO" id="GO:0016020">
    <property type="term" value="C:membrane"/>
    <property type="evidence" value="ECO:0007669"/>
    <property type="project" value="UniProtKB-SubCell"/>
</dbReference>
<dbReference type="EMBL" id="VYZN01000044">
    <property type="protein sequence ID" value="KAE9529653.1"/>
    <property type="molecule type" value="Genomic_DNA"/>
</dbReference>
<dbReference type="GO" id="GO:0003677">
    <property type="term" value="F:DNA binding"/>
    <property type="evidence" value="ECO:0007669"/>
    <property type="project" value="UniProtKB-UniRule"/>
</dbReference>
<feature type="transmembrane region" description="Helical" evidence="22">
    <location>
        <begin position="1449"/>
        <end position="1466"/>
    </location>
</feature>
<feature type="transmembrane region" description="Helical" evidence="22">
    <location>
        <begin position="1819"/>
        <end position="1837"/>
    </location>
</feature>
<feature type="transmembrane region" description="Helical" evidence="22">
    <location>
        <begin position="1113"/>
        <end position="1132"/>
    </location>
</feature>
<feature type="region of interest" description="Disordered" evidence="21">
    <location>
        <begin position="359"/>
        <end position="394"/>
    </location>
</feature>
<dbReference type="Pfam" id="PF00752">
    <property type="entry name" value="XPG_N"/>
    <property type="match status" value="1"/>
</dbReference>
<feature type="transmembrane region" description="Helical" evidence="22">
    <location>
        <begin position="1778"/>
        <end position="1799"/>
    </location>
</feature>
<dbReference type="OrthoDB" id="442352at2759"/>
<keyword evidence="26" id="KW-1185">Reference proteome</keyword>
<accession>A0A6G0TB30</accession>
<dbReference type="GO" id="GO:0046983">
    <property type="term" value="F:protein dimerization activity"/>
    <property type="evidence" value="ECO:0007669"/>
    <property type="project" value="InterPro"/>
</dbReference>
<dbReference type="SUPFAM" id="SSF47807">
    <property type="entry name" value="5' to 3' exonuclease, C-terminal subdomain"/>
    <property type="match status" value="1"/>
</dbReference>
<evidence type="ECO:0000259" key="24">
    <source>
        <dbReference type="SMART" id="SM00485"/>
    </source>
</evidence>
<dbReference type="Gene3D" id="3.40.50.1010">
    <property type="entry name" value="5'-nuclease"/>
    <property type="match status" value="1"/>
</dbReference>
<dbReference type="SMART" id="SM00484">
    <property type="entry name" value="XPGI"/>
    <property type="match status" value="1"/>
</dbReference>
<dbReference type="GO" id="GO:0006284">
    <property type="term" value="P:base-excision repair"/>
    <property type="evidence" value="ECO:0007669"/>
    <property type="project" value="UniProtKB-UniRule"/>
</dbReference>
<evidence type="ECO:0000256" key="22">
    <source>
        <dbReference type="SAM" id="Phobius"/>
    </source>
</evidence>
<dbReference type="FunFam" id="1.10.150.20:FF:000009">
    <property type="entry name" value="Flap endonuclease 1"/>
    <property type="match status" value="1"/>
</dbReference>
<evidence type="ECO:0000256" key="7">
    <source>
        <dbReference type="ARBA" id="ARBA00022722"/>
    </source>
</evidence>
<dbReference type="GO" id="GO:0017108">
    <property type="term" value="F:5'-flap endonuclease activity"/>
    <property type="evidence" value="ECO:0007669"/>
    <property type="project" value="UniProtKB-UniRule"/>
</dbReference>
<evidence type="ECO:0000313" key="25">
    <source>
        <dbReference type="EMBL" id="KAE9529653.1"/>
    </source>
</evidence>
<dbReference type="PANTHER" id="PTHR43568:SF1">
    <property type="entry name" value="P PROTEIN"/>
    <property type="match status" value="1"/>
</dbReference>
<feature type="transmembrane region" description="Helical" evidence="22">
    <location>
        <begin position="1518"/>
        <end position="1540"/>
    </location>
</feature>
<evidence type="ECO:0000256" key="1">
    <source>
        <dbReference type="ARBA" id="ARBA00004141"/>
    </source>
</evidence>
<dbReference type="EC" id="3.1.-.-" evidence="20"/>
<dbReference type="InterPro" id="IPR008918">
    <property type="entry name" value="HhH2"/>
</dbReference>
<feature type="transmembrane region" description="Helical" evidence="22">
    <location>
        <begin position="653"/>
        <end position="683"/>
    </location>
</feature>
<feature type="transmembrane region" description="Helical" evidence="22">
    <location>
        <begin position="1721"/>
        <end position="1741"/>
    </location>
</feature>
<keyword evidence="15 20" id="KW-0496">Mitochondrion</keyword>
<keyword evidence="9 20" id="KW-0255">Endonuclease</keyword>
<dbReference type="Pfam" id="PF16178">
    <property type="entry name" value="Anoct_dimer"/>
    <property type="match status" value="1"/>
</dbReference>
<dbReference type="InterPro" id="IPR006084">
    <property type="entry name" value="XPG/Rad2"/>
</dbReference>
<keyword evidence="7 20" id="KW-0540">Nuclease</keyword>
<evidence type="ECO:0000256" key="8">
    <source>
        <dbReference type="ARBA" id="ARBA00022723"/>
    </source>
</evidence>
<evidence type="ECO:0000256" key="6">
    <source>
        <dbReference type="ARBA" id="ARBA00022705"/>
    </source>
</evidence>
<feature type="transmembrane region" description="Helical" evidence="22">
    <location>
        <begin position="1254"/>
        <end position="1273"/>
    </location>
</feature>
<feature type="transmembrane region" description="Helical" evidence="22">
    <location>
        <begin position="1747"/>
        <end position="1766"/>
    </location>
</feature>
<dbReference type="Pfam" id="PF03600">
    <property type="entry name" value="CitMHS"/>
    <property type="match status" value="1"/>
</dbReference>
<keyword evidence="8 20" id="KW-0479">Metal-binding</keyword>
<evidence type="ECO:0000256" key="15">
    <source>
        <dbReference type="ARBA" id="ARBA00023128"/>
    </source>
</evidence>
<feature type="domain" description="XPG N-terminal" evidence="24">
    <location>
        <begin position="1"/>
        <end position="107"/>
    </location>
</feature>
<dbReference type="InterPro" id="IPR004680">
    <property type="entry name" value="Cit_transptr-like_dom"/>
</dbReference>
<feature type="transmembrane region" description="Helical" evidence="22">
    <location>
        <begin position="1478"/>
        <end position="1498"/>
    </location>
</feature>
<evidence type="ECO:0000256" key="12">
    <source>
        <dbReference type="ARBA" id="ARBA00022839"/>
    </source>
</evidence>
<dbReference type="GO" id="GO:0005654">
    <property type="term" value="C:nucleoplasm"/>
    <property type="evidence" value="ECO:0007669"/>
    <property type="project" value="UniProtKB-SubCell"/>
</dbReference>
<dbReference type="InterPro" id="IPR049452">
    <property type="entry name" value="Anoctamin_TM"/>
</dbReference>
<evidence type="ECO:0000256" key="17">
    <source>
        <dbReference type="ARBA" id="ARBA00023204"/>
    </source>
</evidence>
<evidence type="ECO:0000256" key="9">
    <source>
        <dbReference type="ARBA" id="ARBA00022759"/>
    </source>
</evidence>
<keyword evidence="17 20" id="KW-0234">DNA repair</keyword>
<feature type="transmembrane region" description="Helical" evidence="22">
    <location>
        <begin position="1561"/>
        <end position="1581"/>
    </location>
</feature>
<dbReference type="CDD" id="cd09867">
    <property type="entry name" value="PIN_FEN1"/>
    <property type="match status" value="1"/>
</dbReference>
<dbReference type="PROSITE" id="PS00842">
    <property type="entry name" value="XPG_2"/>
    <property type="match status" value="1"/>
</dbReference>
<dbReference type="InterPro" id="IPR006086">
    <property type="entry name" value="XPG-I_dom"/>
</dbReference>
<dbReference type="InterPro" id="IPR029060">
    <property type="entry name" value="PIN-like_dom_sf"/>
</dbReference>
<dbReference type="InterPro" id="IPR023426">
    <property type="entry name" value="Flap_endonuc"/>
</dbReference>
<keyword evidence="10 20" id="KW-0227">DNA damage</keyword>
<evidence type="ECO:0000256" key="5">
    <source>
        <dbReference type="ARBA" id="ARBA00022692"/>
    </source>
</evidence>
<dbReference type="Pfam" id="PF00867">
    <property type="entry name" value="XPG_I"/>
    <property type="match status" value="1"/>
</dbReference>
<evidence type="ECO:0000256" key="4">
    <source>
        <dbReference type="ARBA" id="ARBA00022553"/>
    </source>
</evidence>
<dbReference type="FunFam" id="3.40.50.1010:FF:000003">
    <property type="entry name" value="Flap endonuclease 1"/>
    <property type="match status" value="1"/>
</dbReference>
<feature type="domain" description="XPG-I" evidence="23">
    <location>
        <begin position="146"/>
        <end position="218"/>
    </location>
</feature>
<evidence type="ECO:0000256" key="21">
    <source>
        <dbReference type="SAM" id="MobiDB-lite"/>
    </source>
</evidence>
<evidence type="ECO:0000256" key="10">
    <source>
        <dbReference type="ARBA" id="ARBA00022763"/>
    </source>
</evidence>
<dbReference type="SMART" id="SM00279">
    <property type="entry name" value="HhH2"/>
    <property type="match status" value="1"/>
</dbReference>
<keyword evidence="18 20" id="KW-0539">Nucleus</keyword>
<evidence type="ECO:0000256" key="3">
    <source>
        <dbReference type="ARBA" id="ARBA00022448"/>
    </source>
</evidence>
<evidence type="ECO:0000256" key="14">
    <source>
        <dbReference type="ARBA" id="ARBA00022989"/>
    </source>
</evidence>
<comment type="caution">
    <text evidence="25">The sequence shown here is derived from an EMBL/GenBank/DDBJ whole genome shotgun (WGS) entry which is preliminary data.</text>
</comment>
<comment type="function">
    <text evidence="20">Structure-specific nuclease with 5'-flap endonuclease and 5'-3' exonuclease activities involved in DNA replication and repair. During DNA replication, cleaves the 5'-overhanging flap structure that is generated by displacement synthesis when DNA polymerase encounters the 5'-end of a downstream Okazaki fragment. It enters the flap from the 5'-end and then tracks to cleave the flap base, leaving a nick for ligation. Also involved in the long patch base excision repair (LP-BER) pathway, by cleaving within the apurinic/apyrimidinic (AP) site-terminated flap. Acts as a genome stabilization factor that prevents flaps from equilibrating into structures that lead to duplications and deletions. Also possesses 5'-3' exonuclease activity on nicked or gapped double-stranded DNA, and exhibits RNase H activity. Also involved in replication and repair of rDNA and in repairing mitochondrial DNA.</text>
</comment>
<evidence type="ECO:0000256" key="20">
    <source>
        <dbReference type="HAMAP-Rule" id="MF_03140"/>
    </source>
</evidence>
<feature type="transmembrane region" description="Helical" evidence="22">
    <location>
        <begin position="1601"/>
        <end position="1623"/>
    </location>
</feature>
<dbReference type="InterPro" id="IPR032394">
    <property type="entry name" value="Anoct_dimer"/>
</dbReference>
<comment type="subcellular location">
    <subcellularLocation>
        <location evidence="1">Membrane</location>
        <topology evidence="1">Multi-pass membrane protein</topology>
    </subcellularLocation>
    <subcellularLocation>
        <location evidence="2 20">Mitochondrion</location>
    </subcellularLocation>
    <subcellularLocation>
        <location evidence="20">Nucleus</location>
        <location evidence="20">Nucleolus</location>
    </subcellularLocation>
    <subcellularLocation>
        <location evidence="20">Nucleus</location>
        <location evidence="20">Nucleoplasm</location>
    </subcellularLocation>
    <text evidence="20">Resides mostly in the nucleoli and relocalizes to the nucleoplasm upon DNA damage.</text>
</comment>
<feature type="compositionally biased region" description="Basic and acidic residues" evidence="21">
    <location>
        <begin position="95"/>
        <end position="116"/>
    </location>
</feature>
<dbReference type="SUPFAM" id="SSF88723">
    <property type="entry name" value="PIN domain-like"/>
    <property type="match status" value="1"/>
</dbReference>
<proteinExistence type="inferred from homology"/>
<keyword evidence="16 22" id="KW-0472">Membrane</keyword>
<keyword evidence="3" id="KW-0813">Transport</keyword>
<protein>
    <recommendedName>
        <fullName evidence="20">Flap endonuclease 1</fullName>
        <shortName evidence="20">FEN-1</shortName>
        <ecNumber evidence="20">3.1.-.-</ecNumber>
    </recommendedName>
    <alternativeName>
        <fullName evidence="20">Flap structure-specific endonuclease 1</fullName>
    </alternativeName>
</protein>
<keyword evidence="5 22" id="KW-0812">Transmembrane</keyword>
<comment type="cofactor">
    <cofactor evidence="20">
        <name>Mg(2+)</name>
        <dbReference type="ChEBI" id="CHEBI:18420"/>
    </cofactor>
    <text evidence="20">Binds 2 magnesium ions per subunit. They probably participate in the reaction catalyzed by the enzyme. May bind an additional third magnesium ion after substrate binding.</text>
</comment>
<dbReference type="InterPro" id="IPR051475">
    <property type="entry name" value="Diverse_Ion_Transporter"/>
</dbReference>
<feature type="transmembrane region" description="Helical" evidence="22">
    <location>
        <begin position="1910"/>
        <end position="1928"/>
    </location>
</feature>
<evidence type="ECO:0000256" key="16">
    <source>
        <dbReference type="ARBA" id="ARBA00023136"/>
    </source>
</evidence>
<dbReference type="Gene3D" id="1.10.150.20">
    <property type="entry name" value="5' to 3' exonuclease, C-terminal subdomain"/>
    <property type="match status" value="1"/>
</dbReference>
<feature type="transmembrane region" description="Helical" evidence="22">
    <location>
        <begin position="1425"/>
        <end position="1443"/>
    </location>
</feature>
<evidence type="ECO:0000256" key="19">
    <source>
        <dbReference type="ARBA" id="ARBA00034726"/>
    </source>
</evidence>
<dbReference type="InterPro" id="IPR019974">
    <property type="entry name" value="XPG_CS"/>
</dbReference>
<sequence length="1937" mass="219340">MGITGLAKLIADIAPNAIKENEIKNHFGRKIAIDASMSLYQFLIAVRSEGAQLTSADGETTSHIMGTFYRTIRLLENGIKPVYVFDGKPPQMKSSELEKRADRRQEAQKSLEKAEEAGDATGIDKFSKRLVKVTSTHTTECKELLKLMGVPFVEAPCEAEAQCAAMVKAGKVYATATEDMDALTFGSPVLLRHMTFSEARKMPIQEFQLDSVLETMEMTRDEFIDLCILLGCDYCNSIKGVGPKRAIELMRQYKSLENIIENLDTKKYQVPENWPFKEARRLFIEPEITDPESIDLKWMDPDEEGLVKFLCGDRGFNEDRVRNGAKKLIKARSGTTQGRLDSFFSFSSTPNKRKAEEAKAAAEASKKAKKGNYINDSPLDTQYMSDSETETASMETTRMYKDDLELSRMSLYLSSQDLINNSPEAARHIRPESITFDSTPGDLSVDFVLVSSSKAKAPVDIDGWNRRSAFEERIKEQGLLLEEDVVGGLTFVKVHAPIPVLRRYCEILKLRMPMKEYPMTEHIPEKGFDLIEKIKKIIGRIIRIFITIDPGPFAPTKFNEDDPEFFSAEVRTLVIDFILNRVSWGKDQTDGNCVGIQCLLDGGVYRAAYPLHDGEHTTENSLRHQLYVEWAMMSKWIRKQPIDQIKEYLGVKYAFYFTWLGFYTHLLIPAAILGLIVFFYGIFTFPNNRFSSDICNATDTIMCPLCDRTCDYWELSNTCFYARLTYLFDNDLTVIFAFLMSIWATLFLELWKRYSATITHRWGLTGFTFEAEHPRPQYLARLSGSNHTKVNIITGNIEPTVPLWKKIPATLFSISVLLLLIVVAIAAVFGVVLYRMSVLASLSLTNQSDWMTFLKGKNVGYPAKYLRIFGLRQEECSPGGCLMELSIQLFIIMVGQQALNTVVEMIIPVGLNWFNSLTENTGRLDNLKSTSEEEDLATAVKKPWIEDYRLLDWGPRGLFPEYLEMVMQYGFVTLFVTAFPLGPFFALLNNVFEMRLDAKKFLKYFRRPIPHRVPNIGVWYRVLDILGKLAVITNAFIIAFSSNYIPRMVYISLASEDNTDKGFLNNTLAYFDTKDFENGIAPLSSSYTNVTYCRYKDYRNPPWSPQKYERPTFYYEVLVARLTFIVIFQNIVSLVKVAVQWLIPDVPNALSDRIKRESYLTTQMIIKNEAKKAAGIKEKKLNTWMGYYFYTLSVTSLKHCRFIDDSSAGTSSLVAMTPDELQSSSLKSTMPKSMCEKTSTLRFLHAKKKSGREYTVSIILICIWLFCTIVLMAKQERKVDDVHQITLAPNETKTQIIYKNYMPNTNKIQLILAGAFLPDYYSTLATHFFNIWIEFEPAEDYDMPSKLGLKLEDIHQSRNITQVWSIPIVSESLVEVVPEMHHNKIFKLFSNVTLHGDTRLCMNTTLSTNFPIALTYDLFPINTEYGIIYAALVLIGLYILIITEVVHKSIAAILAATMSISILALLDERPTKDELSSWVDIETLLLLFCMMVIVGILSETGIFDYLAIVAYKETKGKIWPLINTLCFFTAIVSSILDNVTTVLLMTPITIRLCEVMQMNPVPTLMCIIFYANLGGALTLIGDPPNVIIGTNKDVIASGIDFTTFSLHMGAGLVFIFITVNLHLRFIFRNMQDLKFTEPPNVTELRQELAIWQKAAFSLSSYSKEEGVVRDKLLRKCKTIFSKLKDTLKGFKIDVLPTERLQNYDESIKDFLNKENPLDKSLLWKCAISLGFVITLFCLHSIPQLNLSLGWIALLGTLLLFILADHVDIECILGRIEWATLSFFAALFILIGALSELGLIEWVGKQTEMIIMSVAKEYRLSVAIILILWVSTIVSSFVDNIPLTTMMIKVITSLSQNPELELPLPPLVYALAFGGCLGGNGTLIAASCNMVCAGVAEQHGYRMSFVQFFKVGYPVMLGSIVIATVYLLVSHVTFGWNT</sequence>
<keyword evidence="4 20" id="KW-0597">Phosphoprotein</keyword>
<dbReference type="PANTHER" id="PTHR43568">
    <property type="entry name" value="P PROTEIN"/>
    <property type="match status" value="1"/>
</dbReference>
<keyword evidence="6 20" id="KW-0235">DNA replication</keyword>
<dbReference type="GO" id="GO:0000287">
    <property type="term" value="F:magnesium ion binding"/>
    <property type="evidence" value="ECO:0007669"/>
    <property type="project" value="UniProtKB-UniRule"/>
</dbReference>
<keyword evidence="12 20" id="KW-0269">Exonuclease</keyword>
<keyword evidence="14 22" id="KW-1133">Transmembrane helix</keyword>
<dbReference type="CDD" id="cd01116">
    <property type="entry name" value="P_permease"/>
    <property type="match status" value="1"/>
</dbReference>
<evidence type="ECO:0000256" key="13">
    <source>
        <dbReference type="ARBA" id="ARBA00022842"/>
    </source>
</evidence>
<gene>
    <name evidence="20" type="primary">Fen1</name>
    <name evidence="25" type="ORF">AGLY_011749</name>
</gene>
<keyword evidence="13 20" id="KW-0460">Magnesium</keyword>
<comment type="similarity">
    <text evidence="19 20">Belongs to the XPG/RAD2 endonuclease family. FEN1 subfamily.</text>
</comment>
<dbReference type="GO" id="GO:0005730">
    <property type="term" value="C:nucleolus"/>
    <property type="evidence" value="ECO:0007669"/>
    <property type="project" value="UniProtKB-SubCell"/>
</dbReference>
<evidence type="ECO:0000313" key="26">
    <source>
        <dbReference type="Proteomes" id="UP000475862"/>
    </source>
</evidence>